<gene>
    <name evidence="2" type="ordered locus">FRAAL3066</name>
</gene>
<accession>Q0RL95</accession>
<feature type="region of interest" description="Disordered" evidence="1">
    <location>
        <begin position="1"/>
        <end position="65"/>
    </location>
</feature>
<evidence type="ECO:0000313" key="2">
    <source>
        <dbReference type="EMBL" id="CAJ61710.1"/>
    </source>
</evidence>
<feature type="compositionally biased region" description="Polar residues" evidence="1">
    <location>
        <begin position="30"/>
        <end position="49"/>
    </location>
</feature>
<dbReference type="HOGENOM" id="CLU_2843459_0_0_11"/>
<protein>
    <submittedName>
        <fullName evidence="2">Uncharacterized protein</fullName>
    </submittedName>
</protein>
<dbReference type="KEGG" id="fal:FRAAL3066"/>
<reference evidence="2 3" key="1">
    <citation type="journal article" date="2007" name="Genome Res.">
        <title>Genome characteristics of facultatively symbiotic Frankia sp. strains reflect host range and host plant biogeography.</title>
        <authorList>
            <person name="Normand P."/>
            <person name="Lapierre P."/>
            <person name="Tisa L.S."/>
            <person name="Gogarten J.P."/>
            <person name="Alloisio N."/>
            <person name="Bagnarol E."/>
            <person name="Bassi C.A."/>
            <person name="Berry A.M."/>
            <person name="Bickhart D.M."/>
            <person name="Choisne N."/>
            <person name="Couloux A."/>
            <person name="Cournoyer B."/>
            <person name="Cruveiller S."/>
            <person name="Daubin V."/>
            <person name="Demange N."/>
            <person name="Francino M.P."/>
            <person name="Goltsman E."/>
            <person name="Huang Y."/>
            <person name="Kopp O.R."/>
            <person name="Labarre L."/>
            <person name="Lapidus A."/>
            <person name="Lavire C."/>
            <person name="Marechal J."/>
            <person name="Martinez M."/>
            <person name="Mastronunzio J.E."/>
            <person name="Mullin B.C."/>
            <person name="Niemann J."/>
            <person name="Pujic P."/>
            <person name="Rawnsley T."/>
            <person name="Rouy Z."/>
            <person name="Schenowitz C."/>
            <person name="Sellstedt A."/>
            <person name="Tavares F."/>
            <person name="Tomkins J.P."/>
            <person name="Vallenet D."/>
            <person name="Valverde C."/>
            <person name="Wall L.G."/>
            <person name="Wang Y."/>
            <person name="Medigue C."/>
            <person name="Benson D.R."/>
        </authorList>
    </citation>
    <scope>NUCLEOTIDE SEQUENCE [LARGE SCALE GENOMIC DNA]</scope>
    <source>
        <strain evidence="3">DSM 45986 / CECT 9034 / ACN14a</strain>
    </source>
</reference>
<organism evidence="2 3">
    <name type="scientific">Frankia alni (strain DSM 45986 / CECT 9034 / ACN14a)</name>
    <dbReference type="NCBI Taxonomy" id="326424"/>
    <lineage>
        <taxon>Bacteria</taxon>
        <taxon>Bacillati</taxon>
        <taxon>Actinomycetota</taxon>
        <taxon>Actinomycetes</taxon>
        <taxon>Frankiales</taxon>
        <taxon>Frankiaceae</taxon>
        <taxon>Frankia</taxon>
    </lineage>
</organism>
<dbReference type="AlphaFoldDB" id="Q0RL95"/>
<dbReference type="EMBL" id="CT573213">
    <property type="protein sequence ID" value="CAJ61710.1"/>
    <property type="molecule type" value="Genomic_DNA"/>
</dbReference>
<evidence type="ECO:0000256" key="1">
    <source>
        <dbReference type="SAM" id="MobiDB-lite"/>
    </source>
</evidence>
<keyword evidence="3" id="KW-1185">Reference proteome</keyword>
<proteinExistence type="predicted"/>
<dbReference type="Proteomes" id="UP000000657">
    <property type="component" value="Chromosome"/>
</dbReference>
<name>Q0RL95_FRAAA</name>
<sequence>MKDASLRKHPAAADPLQPWTWVPKHLAGPRTTTIDAQRPEPTTESYNRSRQFEKLAMYEPTSRIR</sequence>
<evidence type="ECO:0000313" key="3">
    <source>
        <dbReference type="Proteomes" id="UP000000657"/>
    </source>
</evidence>
<dbReference type="STRING" id="326424.FRAAL3066"/>